<sequence length="172" mass="19198">MRNQSIPRPNLNPLALPKLALAGRAVLTFRNLAEGSHMTVKIKQLRDKQDRKKMLPIFYVYISLLQDGRTGMDFAGTLFAEDMGTKLGRGVQPDSRLARALNWVVAAIKNPEILRGRVGLFHEGRCCKCGLPLTHPESIHTALGPVCLERMVAAAQRENIRIEELFTPIESI</sequence>
<dbReference type="EMBL" id="LR797474">
    <property type="protein sequence ID" value="CAB4219110.1"/>
    <property type="molecule type" value="Genomic_DNA"/>
</dbReference>
<dbReference type="InterPro" id="IPR046053">
    <property type="entry name" value="DUF6011"/>
</dbReference>
<dbReference type="Pfam" id="PF19474">
    <property type="entry name" value="DUF6011"/>
    <property type="match status" value="1"/>
</dbReference>
<gene>
    <name evidence="1" type="ORF">UFOVP1604_193</name>
</gene>
<proteinExistence type="predicted"/>
<accession>A0A6J5SV37</accession>
<evidence type="ECO:0000313" key="1">
    <source>
        <dbReference type="EMBL" id="CAB4219110.1"/>
    </source>
</evidence>
<name>A0A6J5SV37_9CAUD</name>
<protein>
    <submittedName>
        <fullName evidence="1">Uncharacterized protein</fullName>
    </submittedName>
</protein>
<reference evidence="1" key="1">
    <citation type="submission" date="2020-05" db="EMBL/GenBank/DDBJ databases">
        <authorList>
            <person name="Chiriac C."/>
            <person name="Salcher M."/>
            <person name="Ghai R."/>
            <person name="Kavagutti S V."/>
        </authorList>
    </citation>
    <scope>NUCLEOTIDE SEQUENCE</scope>
</reference>
<organism evidence="1">
    <name type="scientific">uncultured Caudovirales phage</name>
    <dbReference type="NCBI Taxonomy" id="2100421"/>
    <lineage>
        <taxon>Viruses</taxon>
        <taxon>Duplodnaviria</taxon>
        <taxon>Heunggongvirae</taxon>
        <taxon>Uroviricota</taxon>
        <taxon>Caudoviricetes</taxon>
        <taxon>Peduoviridae</taxon>
        <taxon>Maltschvirus</taxon>
        <taxon>Maltschvirus maltsch</taxon>
    </lineage>
</organism>